<evidence type="ECO:0000256" key="1">
    <source>
        <dbReference type="PIRSR" id="PIRSR607822-1"/>
    </source>
</evidence>
<feature type="binding site" evidence="1">
    <location>
        <position position="862"/>
    </location>
    <ligand>
        <name>Zn(2+)</name>
        <dbReference type="ChEBI" id="CHEBI:29105"/>
    </ligand>
</feature>
<keyword evidence="2" id="KW-1133">Transmembrane helix</keyword>
<evidence type="ECO:0000256" key="2">
    <source>
        <dbReference type="SAM" id="Phobius"/>
    </source>
</evidence>
<keyword evidence="2" id="KW-0812">Transmembrane</keyword>
<dbReference type="SMART" id="SM01260">
    <property type="entry name" value="LANC_like"/>
    <property type="match status" value="1"/>
</dbReference>
<feature type="domain" description="Lantibiotic biosynthesis protein dehydration" evidence="3">
    <location>
        <begin position="163"/>
        <end position="526"/>
    </location>
</feature>
<evidence type="ECO:0000259" key="3">
    <source>
        <dbReference type="Pfam" id="PF13575"/>
    </source>
</evidence>
<dbReference type="CDD" id="cd04792">
    <property type="entry name" value="LanM-like"/>
    <property type="match status" value="1"/>
</dbReference>
<dbReference type="Pfam" id="PF05147">
    <property type="entry name" value="LANC_like"/>
    <property type="match status" value="1"/>
</dbReference>
<name>A0AAX1QDX6_9BACI</name>
<gene>
    <name evidence="4" type="ORF">A3864_02595</name>
</gene>
<dbReference type="EMBL" id="LVYK01000002">
    <property type="protein sequence ID" value="RAS81734.1"/>
    <property type="molecule type" value="Genomic_DNA"/>
</dbReference>
<proteinExistence type="predicted"/>
<dbReference type="InterPro" id="IPR017146">
    <property type="entry name" value="Lanti_2_LanM"/>
</dbReference>
<sequence>MNTQEFMTSIFPELKGKITEVEQIINAVSGKKLSNFESNEDNFSVKIGIKEINPQSKQTGTKLDDDLPFALFYSYMIGEHLDDFYQSIAQYTFIKDSGLFCECVGGQLIDKLWNLSYKSLIHLMRLSNLEGETEEERFRYFNKTLLGDPSFMNEVVRHHRPLIDALQKEVKRTLSYISEILDHCQESISLLKSRFNVSSLSLREISIGKGDTHQNGKTVSILDFEELRLVYKPRTLNVDENFQRFLHYLNGELNLDLKTVNILSKEEYGFMEFVPHLSIEDEEDIRVFYKKIGFYVAIFYILNGNDMHFENVIAHKNDPIFIDLESLFAPQLHHKYMHLDKSLQKLYTKLETSVSGMSLLSTEIGRRHLMDIGGVASNKGQRASYTSAQIENLSSDKMSYKLIYPLVEEKQNNPFLDGQTVDSSVYEDIIIESFNFLYRYFMNHKENIGNIICELFSNQKVRYIHRSTMFYSKLINMHTYPLFMRNAQFKELLFHRIGMNHVEQDIPFLRSEYYDLKNLDVPYFQANTSLPHVFDSMGKEISDVLSVSPLDFSLDKVNKLCEEDLAEQKRLMAISFMNKRESARDRTNITFKAIDNIESFEKENYVKTAVEVGDYLVDKMISIDTHGYWLGPTINLKGKEDTWITGLIEPDVYNGSGGISIFLSYLYAVTKDKKYKKAVQKSLTSITEYLDKFNNLAYKESGIGGFVGLSSYIYTLFKCAKYMQDEGLMNQCLNYIPLIRQQIQSKDITDTDYIYGITGVIHILSNIADSIKGKVKFSLMETLDILGKQLSKSNLDDIELSGFAHGLSSIMSSYALLYKQTKSVRYRDLAYESMNVLDSFYSENNNSWYNSKEQKDISYGFCHGSPGILMGYLLCHKSGIKIPIDKLKVVVMEMKKHCFGKSITYCHGDIGNLEIMYKYAEAMKDELLLTEVESTTIQLYKAHLESITTSSLSHAYVFGAMLGISGVGLFLLNHASHKEERTYLLSFQ</sequence>
<dbReference type="RefSeq" id="WP_111922660.1">
    <property type="nucleotide sequence ID" value="NZ_LVYK01000002.1"/>
</dbReference>
<dbReference type="InterPro" id="IPR007822">
    <property type="entry name" value="LANC-like"/>
</dbReference>
<dbReference type="NCBIfam" id="TIGR03897">
    <property type="entry name" value="lanti_2_LanM"/>
    <property type="match status" value="1"/>
</dbReference>
<dbReference type="AlphaFoldDB" id="A0AAX1QDX6"/>
<dbReference type="Gene3D" id="1.50.10.20">
    <property type="match status" value="1"/>
</dbReference>
<keyword evidence="2" id="KW-0472">Membrane</keyword>
<dbReference type="GO" id="GO:0031179">
    <property type="term" value="P:peptide modification"/>
    <property type="evidence" value="ECO:0007669"/>
    <property type="project" value="InterPro"/>
</dbReference>
<dbReference type="GO" id="GO:0046872">
    <property type="term" value="F:metal ion binding"/>
    <property type="evidence" value="ECO:0007669"/>
    <property type="project" value="UniProtKB-KW"/>
</dbReference>
<feature type="binding site" evidence="1">
    <location>
        <position position="907"/>
    </location>
    <ligand>
        <name>Zn(2+)</name>
        <dbReference type="ChEBI" id="CHEBI:29105"/>
    </ligand>
</feature>
<dbReference type="PRINTS" id="PR01950">
    <property type="entry name" value="LANCSUPER"/>
</dbReference>
<organism evidence="4 5">
    <name type="scientific">Priestia endophytica</name>
    <dbReference type="NCBI Taxonomy" id="135735"/>
    <lineage>
        <taxon>Bacteria</taxon>
        <taxon>Bacillati</taxon>
        <taxon>Bacillota</taxon>
        <taxon>Bacilli</taxon>
        <taxon>Bacillales</taxon>
        <taxon>Bacillaceae</taxon>
        <taxon>Priestia</taxon>
    </lineage>
</organism>
<keyword evidence="1" id="KW-0479">Metal-binding</keyword>
<comment type="caution">
    <text evidence="4">The sequence shown here is derived from an EMBL/GenBank/DDBJ whole genome shotgun (WGS) entry which is preliminary data.</text>
</comment>
<reference evidence="4 5" key="1">
    <citation type="submission" date="2016-03" db="EMBL/GenBank/DDBJ databases">
        <title>Comparison of Bacillus endophyticus and B. anthracis characteristics using whole genome sequence analysis and microbiological techniques.</title>
        <authorList>
            <person name="Lekota K.E."/>
            <person name="Mafofo J."/>
            <person name="Rees J."/>
            <person name="Muchadeyi F.C."/>
            <person name="Madoroba E."/>
            <person name="Van Heerden H."/>
        </authorList>
    </citation>
    <scope>NUCLEOTIDE SEQUENCE [LARGE SCALE GENOMIC DNA]</scope>
    <source>
        <strain evidence="4 5">3631_10C</strain>
    </source>
</reference>
<dbReference type="SUPFAM" id="SSF158745">
    <property type="entry name" value="LanC-like"/>
    <property type="match status" value="1"/>
</dbReference>
<accession>A0AAX1QDX6</accession>
<keyword evidence="1" id="KW-0862">Zinc</keyword>
<dbReference type="PIRSF" id="PIRSF037228">
    <property type="entry name" value="Lant_mod_RumM"/>
    <property type="match status" value="1"/>
</dbReference>
<dbReference type="Proteomes" id="UP000250174">
    <property type="component" value="Unassembled WGS sequence"/>
</dbReference>
<protein>
    <recommendedName>
        <fullName evidence="3">Lantibiotic biosynthesis protein dehydration domain-containing protein</fullName>
    </recommendedName>
</protein>
<dbReference type="Pfam" id="PF13575">
    <property type="entry name" value="DUF4135"/>
    <property type="match status" value="1"/>
</dbReference>
<feature type="transmembrane region" description="Helical" evidence="2">
    <location>
        <begin position="955"/>
        <end position="972"/>
    </location>
</feature>
<dbReference type="InterPro" id="IPR025410">
    <property type="entry name" value="Lant_dehyd"/>
</dbReference>
<evidence type="ECO:0000313" key="4">
    <source>
        <dbReference type="EMBL" id="RAS81734.1"/>
    </source>
</evidence>
<feature type="binding site" evidence="1">
    <location>
        <position position="906"/>
    </location>
    <ligand>
        <name>Zn(2+)</name>
        <dbReference type="ChEBI" id="CHEBI:29105"/>
    </ligand>
</feature>
<evidence type="ECO:0000313" key="5">
    <source>
        <dbReference type="Proteomes" id="UP000250174"/>
    </source>
</evidence>